<evidence type="ECO:0000256" key="3">
    <source>
        <dbReference type="ARBA" id="ARBA00023242"/>
    </source>
</evidence>
<name>A0A2B4RFE5_STYPI</name>
<dbReference type="PANTHER" id="PTHR46704:SF1">
    <property type="entry name" value="TELOMERE LENGTH REGULATION PROTEIN TEL2 HOMOLOG"/>
    <property type="match status" value="1"/>
</dbReference>
<evidence type="ECO:0000313" key="5">
    <source>
        <dbReference type="EMBL" id="PFX15519.1"/>
    </source>
</evidence>
<organism evidence="5 6">
    <name type="scientific">Stylophora pistillata</name>
    <name type="common">Smooth cauliflower coral</name>
    <dbReference type="NCBI Taxonomy" id="50429"/>
    <lineage>
        <taxon>Eukaryota</taxon>
        <taxon>Metazoa</taxon>
        <taxon>Cnidaria</taxon>
        <taxon>Anthozoa</taxon>
        <taxon>Hexacorallia</taxon>
        <taxon>Scleractinia</taxon>
        <taxon>Astrocoeniina</taxon>
        <taxon>Pocilloporidae</taxon>
        <taxon>Stylophora</taxon>
    </lineage>
</organism>
<comment type="subcellular location">
    <subcellularLocation>
        <location evidence="1">Nucleus</location>
    </subcellularLocation>
</comment>
<dbReference type="PROSITE" id="PS51634">
    <property type="entry name" value="CRC"/>
    <property type="match status" value="1"/>
</dbReference>
<dbReference type="Proteomes" id="UP000225706">
    <property type="component" value="Unassembled WGS sequence"/>
</dbReference>
<accession>A0A2B4RFE5</accession>
<dbReference type="InterPro" id="IPR033467">
    <property type="entry name" value="Tesmin/TSO1-like_CXC"/>
</dbReference>
<keyword evidence="6" id="KW-1185">Reference proteome</keyword>
<comment type="similarity">
    <text evidence="2">Belongs to the lin-54 family.</text>
</comment>
<evidence type="ECO:0000256" key="2">
    <source>
        <dbReference type="ARBA" id="ARBA00007267"/>
    </source>
</evidence>
<keyword evidence="3" id="KW-0539">Nucleus</keyword>
<proteinExistence type="inferred from homology"/>
<comment type="caution">
    <text evidence="5">The sequence shown here is derived from an EMBL/GenBank/DDBJ whole genome shotgun (WGS) entry which is preliminary data.</text>
</comment>
<dbReference type="EMBL" id="LSMT01000641">
    <property type="protein sequence ID" value="PFX15519.1"/>
    <property type="molecule type" value="Genomic_DNA"/>
</dbReference>
<dbReference type="InterPro" id="IPR005172">
    <property type="entry name" value="CRC"/>
</dbReference>
<evidence type="ECO:0000313" key="6">
    <source>
        <dbReference type="Proteomes" id="UP000225706"/>
    </source>
</evidence>
<dbReference type="AlphaFoldDB" id="A0A2B4RFE5"/>
<reference evidence="6" key="1">
    <citation type="journal article" date="2017" name="bioRxiv">
        <title>Comparative analysis of the genomes of Stylophora pistillata and Acropora digitifera provides evidence for extensive differences between species of corals.</title>
        <authorList>
            <person name="Voolstra C.R."/>
            <person name="Li Y."/>
            <person name="Liew Y.J."/>
            <person name="Baumgarten S."/>
            <person name="Zoccola D."/>
            <person name="Flot J.-F."/>
            <person name="Tambutte S."/>
            <person name="Allemand D."/>
            <person name="Aranda M."/>
        </authorList>
    </citation>
    <scope>NUCLEOTIDE SEQUENCE [LARGE SCALE GENOMIC DNA]</scope>
</reference>
<protein>
    <recommendedName>
        <fullName evidence="4">CRC domain-containing protein</fullName>
    </recommendedName>
</protein>
<feature type="domain" description="CRC" evidence="4">
    <location>
        <begin position="528"/>
        <end position="564"/>
    </location>
</feature>
<dbReference type="SMART" id="SM01114">
    <property type="entry name" value="CXC"/>
    <property type="match status" value="1"/>
</dbReference>
<dbReference type="PANTHER" id="PTHR46704">
    <property type="entry name" value="CXC DOMAIN-CONTAINING PROTEIN-RELATED"/>
    <property type="match status" value="1"/>
</dbReference>
<sequence length="580" mass="66086">MKDFGRSNAPLDFKLCVICQEKSTANLVENPTSHQKLLETIEERSKCEDINSKTLWLVLKDLPLSELKGKATWHRSGYQETTHSGKIKRVKERFQRESEEGRKLFSAFVQDRIKTGKINLWAPVKKRNLLTWKTSAKVIKVKAKDTIIELKEDRNLFGCLAMVCKSRPEIEIQEAVSLYEFTFVPRSLFARDGTMLHCSCKSALMHILEKARGPSTNTQEITAGFKVAIVDGMAEVQSLDKPEWIKNCRDFAEHFTNRLLVKYNDLQEHHIIFDRYEVPSSLKSATRVKQQGAHAPIYYRITDSTHIAKVPMKKLLAHSKTKGELTMFLAKNVKDNANGRQVVVAWGTECEANAQRRQAFTKYTRRSRHEDFFTCSGCLCSRCYWSFSGKGKATCWDEFDKASTPILQALANLGCGEQPDDGTRSGVEQLVCRMYQTKTDIKTVKALRWSLFKKNQAVSERLPPTQAALHQAILRAHYQLLFWNNDQVANPVLPSPEGYGWQDEDGKWVPVMTNLPPAPEAIIQLVRCKCAKSRCSNNRCQCQKAGLVCTDLCLCSEDCQNEYAESDDEYVKDEVEQEIS</sequence>
<gene>
    <name evidence="5" type="ORF">AWC38_SpisGene20255</name>
</gene>
<evidence type="ECO:0000259" key="4">
    <source>
        <dbReference type="PROSITE" id="PS51634"/>
    </source>
</evidence>
<evidence type="ECO:0000256" key="1">
    <source>
        <dbReference type="ARBA" id="ARBA00004123"/>
    </source>
</evidence>
<dbReference type="GO" id="GO:0005634">
    <property type="term" value="C:nucleus"/>
    <property type="evidence" value="ECO:0007669"/>
    <property type="project" value="UniProtKB-SubCell"/>
</dbReference>
<dbReference type="STRING" id="50429.A0A2B4RFE5"/>